<reference evidence="4 5" key="1">
    <citation type="journal article" date="2020" name="IScience">
        <title>Genome Sequencing of the Endangered Kingdonia uniflora (Circaeasteraceae, Ranunculales) Reveals Potential Mechanisms of Evolutionary Specialization.</title>
        <authorList>
            <person name="Sun Y."/>
            <person name="Deng T."/>
            <person name="Zhang A."/>
            <person name="Moore M.J."/>
            <person name="Landis J.B."/>
            <person name="Lin N."/>
            <person name="Zhang H."/>
            <person name="Zhang X."/>
            <person name="Huang J."/>
            <person name="Zhang X."/>
            <person name="Sun H."/>
            <person name="Wang H."/>
        </authorList>
    </citation>
    <scope>NUCLEOTIDE SEQUENCE [LARGE SCALE GENOMIC DNA]</scope>
    <source>
        <strain evidence="4">TB1705</strain>
        <tissue evidence="4">Leaf</tissue>
    </source>
</reference>
<dbReference type="PROSITE" id="PS50088">
    <property type="entry name" value="ANK_REPEAT"/>
    <property type="match status" value="1"/>
</dbReference>
<keyword evidence="5" id="KW-1185">Reference proteome</keyword>
<gene>
    <name evidence="4" type="ORF">GIB67_002972</name>
</gene>
<comment type="caution">
    <text evidence="4">The sequence shown here is derived from an EMBL/GenBank/DDBJ whole genome shotgun (WGS) entry which is preliminary data.</text>
</comment>
<dbReference type="InterPro" id="IPR002110">
    <property type="entry name" value="Ankyrin_rpt"/>
</dbReference>
<dbReference type="PANTHER" id="PTHR24198:SF165">
    <property type="entry name" value="ANKYRIN REPEAT-CONTAINING PROTEIN-RELATED"/>
    <property type="match status" value="1"/>
</dbReference>
<proteinExistence type="predicted"/>
<dbReference type="EMBL" id="JACGCM010001596">
    <property type="protein sequence ID" value="KAF6152887.1"/>
    <property type="molecule type" value="Genomic_DNA"/>
</dbReference>
<keyword evidence="2 3" id="KW-0040">ANK repeat</keyword>
<organism evidence="4 5">
    <name type="scientific">Kingdonia uniflora</name>
    <dbReference type="NCBI Taxonomy" id="39325"/>
    <lineage>
        <taxon>Eukaryota</taxon>
        <taxon>Viridiplantae</taxon>
        <taxon>Streptophyta</taxon>
        <taxon>Embryophyta</taxon>
        <taxon>Tracheophyta</taxon>
        <taxon>Spermatophyta</taxon>
        <taxon>Magnoliopsida</taxon>
        <taxon>Ranunculales</taxon>
        <taxon>Circaeasteraceae</taxon>
        <taxon>Kingdonia</taxon>
    </lineage>
</organism>
<dbReference type="PANTHER" id="PTHR24198">
    <property type="entry name" value="ANKYRIN REPEAT AND PROTEIN KINASE DOMAIN-CONTAINING PROTEIN"/>
    <property type="match status" value="1"/>
</dbReference>
<protein>
    <submittedName>
        <fullName evidence="4">Uncharacterized protein</fullName>
    </submittedName>
</protein>
<evidence type="ECO:0000256" key="2">
    <source>
        <dbReference type="ARBA" id="ARBA00023043"/>
    </source>
</evidence>
<accession>A0A7J7MDF0</accession>
<keyword evidence="1" id="KW-0677">Repeat</keyword>
<dbReference type="InterPro" id="IPR036770">
    <property type="entry name" value="Ankyrin_rpt-contain_sf"/>
</dbReference>
<sequence>MVEILLERYPSLLDQTTVYNRLPTLHIVVANGRFEVLSLILDRSMNPDILNRHKHISCLQKLIQAGANILMFDFLHGKTCLHHAAYYGYSDYVRAILSVAQSSRIANSWGFMRFENVRDSYGETPLHLVARQRRPDCVHMLLDNGVLACASTCEYSFSGRTPLHLASKVALWTAYGNCSHGEQIGFTKIHLEAKALLENALMETTRESEKNILKGAHFSLPSPSHSDVAIDDDVSEVTDVLWIDWRIIFCRSIIVQIVVVENKTQKELDQETDPSKLKKSFKKSRNFSEGSSNFKSLSALGSFGKIGRCGSERITADLVDKP</sequence>
<dbReference type="PROSITE" id="PS50297">
    <property type="entry name" value="ANK_REP_REGION"/>
    <property type="match status" value="1"/>
</dbReference>
<dbReference type="Pfam" id="PF12796">
    <property type="entry name" value="Ank_2"/>
    <property type="match status" value="1"/>
</dbReference>
<evidence type="ECO:0000313" key="4">
    <source>
        <dbReference type="EMBL" id="KAF6152887.1"/>
    </source>
</evidence>
<name>A0A7J7MDF0_9MAGN</name>
<dbReference type="SUPFAM" id="SSF48403">
    <property type="entry name" value="Ankyrin repeat"/>
    <property type="match status" value="1"/>
</dbReference>
<evidence type="ECO:0000256" key="3">
    <source>
        <dbReference type="PROSITE-ProRule" id="PRU00023"/>
    </source>
</evidence>
<dbReference type="OrthoDB" id="194358at2759"/>
<dbReference type="Proteomes" id="UP000541444">
    <property type="component" value="Unassembled WGS sequence"/>
</dbReference>
<evidence type="ECO:0000313" key="5">
    <source>
        <dbReference type="Proteomes" id="UP000541444"/>
    </source>
</evidence>
<feature type="repeat" description="ANK" evidence="3">
    <location>
        <begin position="121"/>
        <end position="146"/>
    </location>
</feature>
<dbReference type="AlphaFoldDB" id="A0A7J7MDF0"/>
<dbReference type="SMART" id="SM00248">
    <property type="entry name" value="ANK"/>
    <property type="match status" value="4"/>
</dbReference>
<evidence type="ECO:0000256" key="1">
    <source>
        <dbReference type="ARBA" id="ARBA00022737"/>
    </source>
</evidence>
<dbReference type="Gene3D" id="1.25.40.20">
    <property type="entry name" value="Ankyrin repeat-containing domain"/>
    <property type="match status" value="1"/>
</dbReference>